<dbReference type="SUPFAM" id="SSF141371">
    <property type="entry name" value="PilZ domain-like"/>
    <property type="match status" value="1"/>
</dbReference>
<evidence type="ECO:0000259" key="1">
    <source>
        <dbReference type="Pfam" id="PF07238"/>
    </source>
</evidence>
<feature type="domain" description="PilZ" evidence="1">
    <location>
        <begin position="62"/>
        <end position="152"/>
    </location>
</feature>
<comment type="caution">
    <text evidence="2">The sequence shown here is derived from an EMBL/GenBank/DDBJ whole genome shotgun (WGS) entry which is preliminary data.</text>
</comment>
<reference evidence="2 3" key="1">
    <citation type="submission" date="2021-02" db="EMBL/GenBank/DDBJ databases">
        <authorList>
            <person name="Han P."/>
        </authorList>
    </citation>
    <scope>NUCLEOTIDE SEQUENCE [LARGE SCALE GENOMIC DNA]</scope>
    <source>
        <strain evidence="2">Candidatus Nitrospira sp. ZN2</strain>
    </source>
</reference>
<proteinExistence type="predicted"/>
<evidence type="ECO:0000313" key="3">
    <source>
        <dbReference type="Proteomes" id="UP000675880"/>
    </source>
</evidence>
<organism evidence="2 3">
    <name type="scientific">Nitrospira defluvii</name>
    <dbReference type="NCBI Taxonomy" id="330214"/>
    <lineage>
        <taxon>Bacteria</taxon>
        <taxon>Pseudomonadati</taxon>
        <taxon>Nitrospirota</taxon>
        <taxon>Nitrospiria</taxon>
        <taxon>Nitrospirales</taxon>
        <taxon>Nitrospiraceae</taxon>
        <taxon>Nitrospira</taxon>
    </lineage>
</organism>
<dbReference type="InterPro" id="IPR009875">
    <property type="entry name" value="PilZ_domain"/>
</dbReference>
<keyword evidence="3" id="KW-1185">Reference proteome</keyword>
<dbReference type="Proteomes" id="UP000675880">
    <property type="component" value="Unassembled WGS sequence"/>
</dbReference>
<sequence length="166" mass="18149">MSFRWNNYRPHRLLVTHDSVTRQVSAAGAGSARLVLLSQGHEVPRGNPGTDSRKDIQDSMTMMVHYRVSLSASSTSAGEGRLLDLSAEGCRIETQQELPVNTYLSLRLIISPKEMPVLVDLAAVRWSRGTVCGIHFLSLQPLQTARLKTFLASATPPSPPNTPDQG</sequence>
<dbReference type="Pfam" id="PF07238">
    <property type="entry name" value="PilZ"/>
    <property type="match status" value="1"/>
</dbReference>
<dbReference type="Gene3D" id="2.40.10.220">
    <property type="entry name" value="predicted glycosyltransferase like domains"/>
    <property type="match status" value="1"/>
</dbReference>
<accession>A0ABM8QZB5</accession>
<gene>
    <name evidence="2" type="ORF">NSPZN2_100031</name>
</gene>
<dbReference type="RefSeq" id="WP_213041417.1">
    <property type="nucleotide sequence ID" value="NZ_CAJNBJ010000002.1"/>
</dbReference>
<evidence type="ECO:0000313" key="2">
    <source>
        <dbReference type="EMBL" id="CAE6724529.1"/>
    </source>
</evidence>
<name>A0ABM8QZB5_9BACT</name>
<protein>
    <recommendedName>
        <fullName evidence="1">PilZ domain-containing protein</fullName>
    </recommendedName>
</protein>
<dbReference type="EMBL" id="CAJNBJ010000002">
    <property type="protein sequence ID" value="CAE6724529.1"/>
    <property type="molecule type" value="Genomic_DNA"/>
</dbReference>